<accession>S6BG04</accession>
<evidence type="ECO:0000256" key="1">
    <source>
        <dbReference type="SAM" id="MobiDB-lite"/>
    </source>
</evidence>
<reference evidence="2" key="1">
    <citation type="journal article" date="2014" name="BMC Genomics">
        <title>The Babesia bovis gene and promoter model: an update from full-length EST analysis.</title>
        <authorList>
            <person name="Yamagishi J."/>
            <person name="Wakaguri H."/>
            <person name="Yokoyama N."/>
            <person name="Yamashita R."/>
            <person name="Suzuki Y."/>
            <person name="Xuan X."/>
            <person name="Igarashi I."/>
        </authorList>
    </citation>
    <scope>NUCLEOTIDE SEQUENCE</scope>
    <source>
        <strain evidence="2">Texas</strain>
    </source>
</reference>
<gene>
    <name evidence="2" type="primary">BBOV_III005920</name>
</gene>
<dbReference type="AlphaFoldDB" id="S6BG04"/>
<feature type="region of interest" description="Disordered" evidence="1">
    <location>
        <begin position="46"/>
        <end position="65"/>
    </location>
</feature>
<organism evidence="2">
    <name type="scientific">Babesia bovis</name>
    <dbReference type="NCBI Taxonomy" id="5865"/>
    <lineage>
        <taxon>Eukaryota</taxon>
        <taxon>Sar</taxon>
        <taxon>Alveolata</taxon>
        <taxon>Apicomplexa</taxon>
        <taxon>Aconoidasida</taxon>
        <taxon>Piroplasmida</taxon>
        <taxon>Babesiidae</taxon>
        <taxon>Babesia</taxon>
    </lineage>
</organism>
<dbReference type="VEuPathDB" id="PiroplasmaDB:BBOV_III005920"/>
<proteinExistence type="evidence at transcript level"/>
<sequence>MTLCKGVLIIILHVFGLLAIFPISHCIIHPLFLCSSSHSQPLRHVLFSGKAPPPPSNDTVASGVVGRSSKRKNLFKQQLEDYVDIDSSNVQSRDGERWQDIVLEEVAKNRNDDPSSSFIFGEHNVGTPRFSEGVGPASSIRDIPFNYRLSPEGRMKIEDRISHLKRLAASEPGCVNNKRPTLWIVRSSFGNYCELLERDEERLSSFVKAVRSHFSPDQLRVMKLQIDIRMPLCEIFFEGDITDLVRIFYARGGTLQFYVVPRFWTRCELLEKDPRLEAKYGKATAPGLFPQWDEEGMLEELIDCMDIRPDYALEFRVPNAWHLLPMVPERDRELMETLFERVHWPTRLRVQKAFESGIEDYRDVISREYKSLQRSDRKRSNILDYWLPPV</sequence>
<evidence type="ECO:0000313" key="2">
    <source>
        <dbReference type="EMBL" id="BAN65069.1"/>
    </source>
</evidence>
<name>S6BG04_BABBO</name>
<dbReference type="EMBL" id="AK441275">
    <property type="protein sequence ID" value="BAN65069.1"/>
    <property type="molecule type" value="mRNA"/>
</dbReference>
<protein>
    <submittedName>
        <fullName evidence="2">Membrane protein, putative</fullName>
    </submittedName>
</protein>